<dbReference type="Pfam" id="PF21010">
    <property type="entry name" value="HA2_C"/>
    <property type="match status" value="1"/>
</dbReference>
<accession>A0A520RYF9</accession>
<organism evidence="6 7">
    <name type="scientific">OM182 bacterium</name>
    <dbReference type="NCBI Taxonomy" id="2510334"/>
    <lineage>
        <taxon>Bacteria</taxon>
        <taxon>Pseudomonadati</taxon>
        <taxon>Pseudomonadota</taxon>
        <taxon>Gammaproteobacteria</taxon>
        <taxon>OMG group</taxon>
        <taxon>OM182 clade</taxon>
    </lineage>
</organism>
<reference evidence="6 7" key="1">
    <citation type="submission" date="2019-02" db="EMBL/GenBank/DDBJ databases">
        <title>Prokaryotic population dynamics and viral predation in marine succession experiment using metagenomics: the confinement effect.</title>
        <authorList>
            <person name="Haro-Moreno J.M."/>
            <person name="Rodriguez-Valera F."/>
            <person name="Lopez-Perez M."/>
        </authorList>
    </citation>
    <scope>NUCLEOTIDE SEQUENCE [LARGE SCALE GENOMIC DNA]</scope>
    <source>
        <strain evidence="6">MED-G158</strain>
    </source>
</reference>
<sequence length="931" mass="106792">IDTGFARISRYSLQSKIQRLPIEPVSQASANQRKGRCGRLADGICIRLYAESDFNARPEFTDPEILRTNLASVILRMLYLRIGEVGSFPFIEPPESKAINDGFKLLEELNALDAGRKLTRAGRQMATLPVDPKFGRMLVAANAQSCLAEMLVIVSALSIQDPRELGGENRQKAQESQQQFQHADSDFLTLVKLWDDYEKQRQDLTQAQLRKFCKQHHLSFMRMREWREVHRQLLLACQQLKFRLNRESASYEQVHKAIISGALNQVACNYEGKTYQGTRNKKFVLLNSSSLASKRVRWIVTAGLIETAQTFASMAARIEPEWIEEMALHLVKRECFEPHWSRKRQQVMAYEKVALLGLTVIEKRPVAFESYDPIMARELFIKEALVNDELQLQSNFLSRNREFLAELTKQEEKLRRPDFLVSERDIARFYEQSLPATVASTADLRSWIKQATPADLSSLEMTEQKLFDEKTAHHGETNYPDAAAINHNQLKIDYKFEPGDSRDGATIDVPLLILPQLRQTDIDWAVPGILRDKCIALLKSLPKAWRKQLIPVSGFVDEVLPLMSANDGELLDALCDQIKILKNIAIERGEFKEDSLPPHLRVKIRVVDDKGRELAFGERLADLQQQLDVKNEDSSTAAGSAGFNHAIEREQLRDWDFDVLPDSLQIGDELVLIRFPALVDNSSSVAIKLFAEPGRALIEHQNGLIRLYMLRTPQQKKIIKKQFDEFQKKHVLKYAPGMQGLVDDAVMACYAEAFSVRNIPVRDREAFVQQYDEGRAQLADHANRLQKLLQNILDIRLKVVSHLNALPDEGLGYAEADVREQIEHLLAPGFLRNTSWEWLQQYPRYFEGIMKRLEKAPHLGPKDEEAVKELQLYWRRYQEKSDLGHTKLASEIDLLRWMIEEYRVSLFAQSLGTKIPVSAKRLDRRFQLLSD</sequence>
<dbReference type="EC" id="3.6.4.13" evidence="6"/>
<dbReference type="GO" id="GO:0003724">
    <property type="term" value="F:RNA helicase activity"/>
    <property type="evidence" value="ECO:0007669"/>
    <property type="project" value="UniProtKB-EC"/>
</dbReference>
<dbReference type="SMART" id="SM00847">
    <property type="entry name" value="HA2"/>
    <property type="match status" value="1"/>
</dbReference>
<gene>
    <name evidence="6" type="primary">hrpA</name>
    <name evidence="6" type="ORF">EVA69_04600</name>
</gene>
<dbReference type="GO" id="GO:0003723">
    <property type="term" value="F:RNA binding"/>
    <property type="evidence" value="ECO:0007669"/>
    <property type="project" value="TreeGrafter"/>
</dbReference>
<name>A0A520RYF9_9GAMM</name>
<evidence type="ECO:0000256" key="2">
    <source>
        <dbReference type="ARBA" id="ARBA00022801"/>
    </source>
</evidence>
<comment type="caution">
    <text evidence="6">The sequence shown here is derived from an EMBL/GenBank/DDBJ whole genome shotgun (WGS) entry which is preliminary data.</text>
</comment>
<keyword evidence="2 6" id="KW-0378">Hydrolase</keyword>
<evidence type="ECO:0000256" key="3">
    <source>
        <dbReference type="ARBA" id="ARBA00022806"/>
    </source>
</evidence>
<dbReference type="Pfam" id="PF07717">
    <property type="entry name" value="OB_NTP_bind"/>
    <property type="match status" value="1"/>
</dbReference>
<dbReference type="PANTHER" id="PTHR18934:SF99">
    <property type="entry name" value="ATP-DEPENDENT RNA HELICASE DHX37-RELATED"/>
    <property type="match status" value="1"/>
</dbReference>
<keyword evidence="3 6" id="KW-0347">Helicase</keyword>
<dbReference type="Proteomes" id="UP000320404">
    <property type="component" value="Unassembled WGS sequence"/>
</dbReference>
<evidence type="ECO:0000256" key="4">
    <source>
        <dbReference type="ARBA" id="ARBA00022840"/>
    </source>
</evidence>
<dbReference type="Gene3D" id="3.40.50.300">
    <property type="entry name" value="P-loop containing nucleotide triphosphate hydrolases"/>
    <property type="match status" value="1"/>
</dbReference>
<keyword evidence="4" id="KW-0067">ATP-binding</keyword>
<dbReference type="GO" id="GO:0016787">
    <property type="term" value="F:hydrolase activity"/>
    <property type="evidence" value="ECO:0007669"/>
    <property type="project" value="UniProtKB-KW"/>
</dbReference>
<dbReference type="SUPFAM" id="SSF52540">
    <property type="entry name" value="P-loop containing nucleoside triphosphate hydrolases"/>
    <property type="match status" value="1"/>
</dbReference>
<dbReference type="PANTHER" id="PTHR18934">
    <property type="entry name" value="ATP-DEPENDENT RNA HELICASE"/>
    <property type="match status" value="1"/>
</dbReference>
<keyword evidence="1" id="KW-0547">Nucleotide-binding</keyword>
<dbReference type="InterPro" id="IPR007502">
    <property type="entry name" value="Helicase-assoc_dom"/>
</dbReference>
<evidence type="ECO:0000256" key="1">
    <source>
        <dbReference type="ARBA" id="ARBA00022741"/>
    </source>
</evidence>
<dbReference type="InterPro" id="IPR010222">
    <property type="entry name" value="RNA_helicase_HrpA"/>
</dbReference>
<dbReference type="Pfam" id="PF11898">
    <property type="entry name" value="DUF3418"/>
    <property type="match status" value="1"/>
</dbReference>
<dbReference type="InterPro" id="IPR011709">
    <property type="entry name" value="DEAD-box_helicase_OB_fold"/>
</dbReference>
<dbReference type="Gene3D" id="1.20.120.1080">
    <property type="match status" value="1"/>
</dbReference>
<dbReference type="EMBL" id="SHAH01000065">
    <property type="protein sequence ID" value="RZO75204.1"/>
    <property type="molecule type" value="Genomic_DNA"/>
</dbReference>
<dbReference type="FunFam" id="1.20.120.1080:FF:000005">
    <property type="entry name" value="ATP-dependent helicase HrpA"/>
    <property type="match status" value="1"/>
</dbReference>
<dbReference type="InterPro" id="IPR024590">
    <property type="entry name" value="HrpA_C"/>
</dbReference>
<proteinExistence type="predicted"/>
<evidence type="ECO:0000259" key="5">
    <source>
        <dbReference type="SMART" id="SM00847"/>
    </source>
</evidence>
<dbReference type="AlphaFoldDB" id="A0A520RYF9"/>
<protein>
    <submittedName>
        <fullName evidence="6">ATP-dependent RNA helicase HrpA</fullName>
        <ecNumber evidence="6">3.6.4.13</ecNumber>
    </submittedName>
</protein>
<dbReference type="NCBIfam" id="TIGR01967">
    <property type="entry name" value="DEAH_box_HrpA"/>
    <property type="match status" value="1"/>
</dbReference>
<dbReference type="GO" id="GO:0005524">
    <property type="term" value="F:ATP binding"/>
    <property type="evidence" value="ECO:0007669"/>
    <property type="project" value="UniProtKB-KW"/>
</dbReference>
<evidence type="ECO:0000313" key="7">
    <source>
        <dbReference type="Proteomes" id="UP000320404"/>
    </source>
</evidence>
<feature type="non-terminal residue" evidence="6">
    <location>
        <position position="1"/>
    </location>
</feature>
<dbReference type="InterPro" id="IPR027417">
    <property type="entry name" value="P-loop_NTPase"/>
</dbReference>
<feature type="domain" description="Helicase-associated" evidence="5">
    <location>
        <begin position="101"/>
        <end position="191"/>
    </location>
</feature>
<evidence type="ECO:0000313" key="6">
    <source>
        <dbReference type="EMBL" id="RZO75204.1"/>
    </source>
</evidence>